<comment type="caution">
    <text evidence="2">The sequence shown here is derived from an EMBL/GenBank/DDBJ whole genome shotgun (WGS) entry which is preliminary data.</text>
</comment>
<organism evidence="2 3">
    <name type="scientific">Phlyctema vagabunda</name>
    <dbReference type="NCBI Taxonomy" id="108571"/>
    <lineage>
        <taxon>Eukaryota</taxon>
        <taxon>Fungi</taxon>
        <taxon>Dikarya</taxon>
        <taxon>Ascomycota</taxon>
        <taxon>Pezizomycotina</taxon>
        <taxon>Leotiomycetes</taxon>
        <taxon>Helotiales</taxon>
        <taxon>Dermateaceae</taxon>
        <taxon>Phlyctema</taxon>
    </lineage>
</organism>
<dbReference type="PANTHER" id="PTHR10900:SF77">
    <property type="entry name" value="FI19380P1"/>
    <property type="match status" value="1"/>
</dbReference>
<protein>
    <submittedName>
        <fullName evidence="2">Fasciclin domain family protein</fullName>
    </submittedName>
</protein>
<feature type="domain" description="FAS1" evidence="1">
    <location>
        <begin position="38"/>
        <end position="180"/>
    </location>
</feature>
<dbReference type="Pfam" id="PF02469">
    <property type="entry name" value="Fasciclin"/>
    <property type="match status" value="2"/>
</dbReference>
<dbReference type="SMART" id="SM00554">
    <property type="entry name" value="FAS1"/>
    <property type="match status" value="2"/>
</dbReference>
<dbReference type="Proteomes" id="UP001629113">
    <property type="component" value="Unassembled WGS sequence"/>
</dbReference>
<dbReference type="Gene3D" id="2.30.180.10">
    <property type="entry name" value="FAS1 domain"/>
    <property type="match status" value="2"/>
</dbReference>
<keyword evidence="3" id="KW-1185">Reference proteome</keyword>
<accession>A0ABR4PI74</accession>
<proteinExistence type="predicted"/>
<dbReference type="PANTHER" id="PTHR10900">
    <property type="entry name" value="PERIOSTIN-RELATED"/>
    <property type="match status" value="1"/>
</dbReference>
<dbReference type="PROSITE" id="PS50213">
    <property type="entry name" value="FAS1"/>
    <property type="match status" value="2"/>
</dbReference>
<dbReference type="InterPro" id="IPR000782">
    <property type="entry name" value="FAS1_domain"/>
</dbReference>
<evidence type="ECO:0000313" key="2">
    <source>
        <dbReference type="EMBL" id="KAL3422691.1"/>
    </source>
</evidence>
<feature type="domain" description="FAS1" evidence="1">
    <location>
        <begin position="185"/>
        <end position="356"/>
    </location>
</feature>
<evidence type="ECO:0000259" key="1">
    <source>
        <dbReference type="PROSITE" id="PS50213"/>
    </source>
</evidence>
<reference evidence="2 3" key="1">
    <citation type="submission" date="2024-06" db="EMBL/GenBank/DDBJ databases">
        <title>Complete genome of Phlyctema vagabunda strain 19-DSS-EL-015.</title>
        <authorList>
            <person name="Fiorenzani C."/>
        </authorList>
    </citation>
    <scope>NUCLEOTIDE SEQUENCE [LARGE SCALE GENOMIC DNA]</scope>
    <source>
        <strain evidence="2 3">19-DSS-EL-015</strain>
    </source>
</reference>
<dbReference type="InterPro" id="IPR036378">
    <property type="entry name" value="FAS1_dom_sf"/>
</dbReference>
<name>A0ABR4PI74_9HELO</name>
<gene>
    <name evidence="2" type="ORF">PVAG01_06847</name>
</gene>
<evidence type="ECO:0000313" key="3">
    <source>
        <dbReference type="Proteomes" id="UP001629113"/>
    </source>
</evidence>
<dbReference type="SUPFAM" id="SSF82153">
    <property type="entry name" value="FAS1 domain"/>
    <property type="match status" value="2"/>
</dbReference>
<sequence length="390" mass="43124">MAPKNPIEYFDTRAWLSPHAIALPPGPVAHPELPKESGITVWQTLQGDAKFTQFANLISSFPDLISILDGKEECTLFAIPDEVLAKPNKALNGSLLQDLDASEVSDVLRFHISPQYMPSTYMSTAPNLPVLYSPATLNGVMLVNCKRLSEQDFLLQNTIHTTEVDELCSNGIIHVVDDMLLPAPSSLEILSRLPEHDFSVFQAGLPSTGLSDEVTKTRPKGGILFIPTNAAFERLGRSAMQFLLADTSTSRACLAVLLRYHVVLNETFYTNIHFRNPALSYDYEHAQLEGAAARTRALRHIAGTRRRTVTSWLGPRVVLDLERDAGRIEVAVNGHPILVRDGNARDGVLHILDCVLVPPSPRLTAGEDVGLEWARVWSGEELRARLLEWL</sequence>
<dbReference type="EMBL" id="JBFCZG010000005">
    <property type="protein sequence ID" value="KAL3422691.1"/>
    <property type="molecule type" value="Genomic_DNA"/>
</dbReference>
<dbReference type="InterPro" id="IPR050904">
    <property type="entry name" value="Adhesion/Biosynth-related"/>
</dbReference>